<evidence type="ECO:0000313" key="2">
    <source>
        <dbReference type="Proteomes" id="UP000827976"/>
    </source>
</evidence>
<keyword evidence="2" id="KW-1185">Reference proteome</keyword>
<name>A0ACB7U7Y0_DIOAL</name>
<sequence>MERTFTHLLVLLLALSHFFSCSIAIPSTRTQKLVQEVGEIPMLINAYKGIKFEDEGIIEGRMDIEKEDYPGSGPNDRHTPKPPQ</sequence>
<proteinExistence type="predicted"/>
<gene>
    <name evidence="1" type="ORF">IHE45_18G070900</name>
</gene>
<accession>A0ACB7U7Y0</accession>
<dbReference type="EMBL" id="CM037028">
    <property type="protein sequence ID" value="KAH7656366.1"/>
    <property type="molecule type" value="Genomic_DNA"/>
</dbReference>
<protein>
    <submittedName>
        <fullName evidence="1">Uncharacterized protein</fullName>
    </submittedName>
</protein>
<comment type="caution">
    <text evidence="1">The sequence shown here is derived from an EMBL/GenBank/DDBJ whole genome shotgun (WGS) entry which is preliminary data.</text>
</comment>
<dbReference type="Proteomes" id="UP000827976">
    <property type="component" value="Chromosome 18"/>
</dbReference>
<evidence type="ECO:0000313" key="1">
    <source>
        <dbReference type="EMBL" id="KAH7656366.1"/>
    </source>
</evidence>
<reference evidence="2" key="1">
    <citation type="journal article" date="2022" name="Nat. Commun.">
        <title>Chromosome evolution and the genetic basis of agronomically important traits in greater yam.</title>
        <authorList>
            <person name="Bredeson J.V."/>
            <person name="Lyons J.B."/>
            <person name="Oniyinde I.O."/>
            <person name="Okereke N.R."/>
            <person name="Kolade O."/>
            <person name="Nnabue I."/>
            <person name="Nwadili C.O."/>
            <person name="Hribova E."/>
            <person name="Parker M."/>
            <person name="Nwogha J."/>
            <person name="Shu S."/>
            <person name="Carlson J."/>
            <person name="Kariba R."/>
            <person name="Muthemba S."/>
            <person name="Knop K."/>
            <person name="Barton G.J."/>
            <person name="Sherwood A.V."/>
            <person name="Lopez-Montes A."/>
            <person name="Asiedu R."/>
            <person name="Jamnadass R."/>
            <person name="Muchugi A."/>
            <person name="Goodstein D."/>
            <person name="Egesi C.N."/>
            <person name="Featherston J."/>
            <person name="Asfaw A."/>
            <person name="Simpson G.G."/>
            <person name="Dolezel J."/>
            <person name="Hendre P.S."/>
            <person name="Van Deynze A."/>
            <person name="Kumar P.L."/>
            <person name="Obidiegwu J.E."/>
            <person name="Bhattacharjee R."/>
            <person name="Rokhsar D.S."/>
        </authorList>
    </citation>
    <scope>NUCLEOTIDE SEQUENCE [LARGE SCALE GENOMIC DNA]</scope>
    <source>
        <strain evidence="2">cv. TDa95/00328</strain>
    </source>
</reference>
<organism evidence="1 2">
    <name type="scientific">Dioscorea alata</name>
    <name type="common">Purple yam</name>
    <dbReference type="NCBI Taxonomy" id="55571"/>
    <lineage>
        <taxon>Eukaryota</taxon>
        <taxon>Viridiplantae</taxon>
        <taxon>Streptophyta</taxon>
        <taxon>Embryophyta</taxon>
        <taxon>Tracheophyta</taxon>
        <taxon>Spermatophyta</taxon>
        <taxon>Magnoliopsida</taxon>
        <taxon>Liliopsida</taxon>
        <taxon>Dioscoreales</taxon>
        <taxon>Dioscoreaceae</taxon>
        <taxon>Dioscorea</taxon>
    </lineage>
</organism>